<reference evidence="1 2" key="1">
    <citation type="submission" date="2018-02" db="EMBL/GenBank/DDBJ databases">
        <title>Complete genome sequencing of Faecalibacterium prausnitzii strains isolated from the human gut.</title>
        <authorList>
            <person name="Fitzgerald B.C."/>
            <person name="Shkoporov A.N."/>
            <person name="Ross P.R."/>
            <person name="Hill C."/>
        </authorList>
    </citation>
    <scope>NUCLEOTIDE SEQUENCE [LARGE SCALE GENOMIC DNA]</scope>
    <source>
        <strain evidence="1 2">APC942/31-1</strain>
    </source>
</reference>
<gene>
    <name evidence="1" type="ORF">C4886_07220</name>
</gene>
<proteinExistence type="predicted"/>
<evidence type="ECO:0000313" key="2">
    <source>
        <dbReference type="Proteomes" id="UP000253208"/>
    </source>
</evidence>
<dbReference type="PANTHER" id="PTHR35866:SF1">
    <property type="entry name" value="YKGJ FAMILY CYSTEINE CLUSTER PROTEIN"/>
    <property type="match status" value="1"/>
</dbReference>
<dbReference type="RefSeq" id="WP_114002017.1">
    <property type="nucleotide sequence ID" value="NZ_PSQG01000008.1"/>
</dbReference>
<protein>
    <submittedName>
        <fullName evidence="1">YkgJ family cysteine cluster protein</fullName>
    </submittedName>
</protein>
<dbReference type="PANTHER" id="PTHR35866">
    <property type="entry name" value="PUTATIVE-RELATED"/>
    <property type="match status" value="1"/>
</dbReference>
<dbReference type="Proteomes" id="UP000253208">
    <property type="component" value="Unassembled WGS sequence"/>
</dbReference>
<dbReference type="EMBL" id="PSQG01000008">
    <property type="protein sequence ID" value="RCH44424.1"/>
    <property type="molecule type" value="Genomic_DNA"/>
</dbReference>
<dbReference type="Pfam" id="PF03692">
    <property type="entry name" value="CxxCxxCC"/>
    <property type="match status" value="1"/>
</dbReference>
<organism evidence="1 2">
    <name type="scientific">Blautia obeum</name>
    <dbReference type="NCBI Taxonomy" id="40520"/>
    <lineage>
        <taxon>Bacteria</taxon>
        <taxon>Bacillati</taxon>
        <taxon>Bacillota</taxon>
        <taxon>Clostridia</taxon>
        <taxon>Lachnospirales</taxon>
        <taxon>Lachnospiraceae</taxon>
        <taxon>Blautia</taxon>
    </lineage>
</organism>
<dbReference type="AlphaFoldDB" id="A0A367G335"/>
<sequence length="223" mass="26039">MRREVTLEEISDGRLYEANDMVKADCQDCKGCFDCCTGMGDSVVLDPLDVWRLSQGLHLSVDQLLAGKIELGVTDGNILPHLRMTGAEERCVFLNGNGRCSIHSFRPGFCRLFPLGRYYEDGSFKYILQIHECKKTSRSKIKVRKWVDTPDFRNYEKFVCDWHYFLLDVQSVLYESEDSDLIRNLNMYVVNQFYRKPYDEKRDFYEQFYERLAAGKELLSLGV</sequence>
<name>A0A367G335_9FIRM</name>
<accession>A0A367G335</accession>
<dbReference type="InterPro" id="IPR005358">
    <property type="entry name" value="Puta_zinc/iron-chelating_dom"/>
</dbReference>
<evidence type="ECO:0000313" key="1">
    <source>
        <dbReference type="EMBL" id="RCH44424.1"/>
    </source>
</evidence>
<comment type="caution">
    <text evidence="1">The sequence shown here is derived from an EMBL/GenBank/DDBJ whole genome shotgun (WGS) entry which is preliminary data.</text>
</comment>